<dbReference type="PANTHER" id="PTHR47027:SF29">
    <property type="entry name" value="C2H2-TYPE DOMAIN-CONTAINING PROTEIN"/>
    <property type="match status" value="1"/>
</dbReference>
<organism evidence="1">
    <name type="scientific">Sipha flava</name>
    <name type="common">yellow sugarcane aphid</name>
    <dbReference type="NCBI Taxonomy" id="143950"/>
    <lineage>
        <taxon>Eukaryota</taxon>
        <taxon>Metazoa</taxon>
        <taxon>Ecdysozoa</taxon>
        <taxon>Arthropoda</taxon>
        <taxon>Hexapoda</taxon>
        <taxon>Insecta</taxon>
        <taxon>Pterygota</taxon>
        <taxon>Neoptera</taxon>
        <taxon>Paraneoptera</taxon>
        <taxon>Hemiptera</taxon>
        <taxon>Sternorrhyncha</taxon>
        <taxon>Aphidomorpha</taxon>
        <taxon>Aphidoidea</taxon>
        <taxon>Aphididae</taxon>
        <taxon>Sipha</taxon>
    </lineage>
</organism>
<sequence length="148" mass="17227">MDESKLMGLTVNEEKTKKYMVLSRKNNTHNNLIVRNMEFELVGNFKCLGLELIVSGNNHKGIKNRINSANKCFFGLKTILKSKLVSIKSKLTLYKVMIRPIALYACETWATTKTVEQNLARFERKVLRQIFGPRRNQNTGEYERRKNE</sequence>
<gene>
    <name evidence="1" type="ORF">g.95216</name>
</gene>
<evidence type="ECO:0008006" key="2">
    <source>
        <dbReference type="Google" id="ProtNLM"/>
    </source>
</evidence>
<proteinExistence type="predicted"/>
<dbReference type="AlphaFoldDB" id="A0A2S2R2F0"/>
<accession>A0A2S2R2F0</accession>
<name>A0A2S2R2F0_9HEMI</name>
<dbReference type="PANTHER" id="PTHR47027">
    <property type="entry name" value="REVERSE TRANSCRIPTASE DOMAIN-CONTAINING PROTEIN"/>
    <property type="match status" value="1"/>
</dbReference>
<protein>
    <recommendedName>
        <fullName evidence="2">RNA-directed DNA polymerase</fullName>
    </recommendedName>
</protein>
<evidence type="ECO:0000313" key="1">
    <source>
        <dbReference type="EMBL" id="MBY84169.1"/>
    </source>
</evidence>
<dbReference type="OrthoDB" id="6623323at2759"/>
<reference evidence="1" key="1">
    <citation type="submission" date="2018-04" db="EMBL/GenBank/DDBJ databases">
        <title>Transcriptome assembly of Sipha flava.</title>
        <authorList>
            <person name="Scully E.D."/>
            <person name="Geib S.M."/>
            <person name="Palmer N.A."/>
            <person name="Koch K."/>
            <person name="Bradshaw J."/>
            <person name="Heng-Moss T."/>
            <person name="Sarath G."/>
        </authorList>
    </citation>
    <scope>NUCLEOTIDE SEQUENCE</scope>
</reference>
<dbReference type="EMBL" id="GGMS01014966">
    <property type="protein sequence ID" value="MBY84169.1"/>
    <property type="molecule type" value="Transcribed_RNA"/>
</dbReference>